<proteinExistence type="predicted"/>
<comment type="caution">
    <text evidence="2">The sequence shown here is derived from an EMBL/GenBank/DDBJ whole genome shotgun (WGS) entry which is preliminary data.</text>
</comment>
<evidence type="ECO:0000256" key="1">
    <source>
        <dbReference type="SAM" id="MobiDB-lite"/>
    </source>
</evidence>
<evidence type="ECO:0000313" key="2">
    <source>
        <dbReference type="EMBL" id="GAA4422478.1"/>
    </source>
</evidence>
<evidence type="ECO:0000313" key="3">
    <source>
        <dbReference type="Proteomes" id="UP001500622"/>
    </source>
</evidence>
<evidence type="ECO:0008006" key="4">
    <source>
        <dbReference type="Google" id="ProtNLM"/>
    </source>
</evidence>
<dbReference type="RefSeq" id="WP_345215824.1">
    <property type="nucleotide sequence ID" value="NZ_BAABGN010000007.1"/>
</dbReference>
<dbReference type="PROSITE" id="PS51257">
    <property type="entry name" value="PROKAR_LIPOPROTEIN"/>
    <property type="match status" value="1"/>
</dbReference>
<protein>
    <recommendedName>
        <fullName evidence="4">Lipoprotein</fullName>
    </recommendedName>
</protein>
<name>A0ABP8L6G7_9MICO</name>
<feature type="region of interest" description="Disordered" evidence="1">
    <location>
        <begin position="29"/>
        <end position="50"/>
    </location>
</feature>
<dbReference type="Proteomes" id="UP001500622">
    <property type="component" value="Unassembled WGS sequence"/>
</dbReference>
<reference evidence="3" key="1">
    <citation type="journal article" date="2019" name="Int. J. Syst. Evol. Microbiol.">
        <title>The Global Catalogue of Microorganisms (GCM) 10K type strain sequencing project: providing services to taxonomists for standard genome sequencing and annotation.</title>
        <authorList>
            <consortium name="The Broad Institute Genomics Platform"/>
            <consortium name="The Broad Institute Genome Sequencing Center for Infectious Disease"/>
            <person name="Wu L."/>
            <person name="Ma J."/>
        </authorList>
    </citation>
    <scope>NUCLEOTIDE SEQUENCE [LARGE SCALE GENOMIC DNA]</scope>
    <source>
        <strain evidence="3">JCM 17810</strain>
    </source>
</reference>
<organism evidence="2 3">
    <name type="scientific">Georgenia halophila</name>
    <dbReference type="NCBI Taxonomy" id="620889"/>
    <lineage>
        <taxon>Bacteria</taxon>
        <taxon>Bacillati</taxon>
        <taxon>Actinomycetota</taxon>
        <taxon>Actinomycetes</taxon>
        <taxon>Micrococcales</taxon>
        <taxon>Bogoriellaceae</taxon>
        <taxon>Georgenia</taxon>
    </lineage>
</organism>
<dbReference type="EMBL" id="BAABGN010000007">
    <property type="protein sequence ID" value="GAA4422478.1"/>
    <property type="molecule type" value="Genomic_DNA"/>
</dbReference>
<gene>
    <name evidence="2" type="ORF">GCM10023169_17000</name>
</gene>
<accession>A0ABP8L6G7</accession>
<sequence length="149" mass="16375">MHRRDRRGWAAAATASAVVVLVGCSPSGPTYSGLDTERTPEDELPPSIETNSFRSETSRLVHQDEDYAYYLASPTNDPAEGRSDNICVVQAPLDDDRTWTSSCARTWATVGNGTQSVTAVPDGADVSRWIDRGWEQIHENLLIPRPSDQ</sequence>
<keyword evidence="3" id="KW-1185">Reference proteome</keyword>